<keyword evidence="1" id="KW-1133">Transmembrane helix</keyword>
<dbReference type="AlphaFoldDB" id="A0AAN8IVT3"/>
<accession>A0AAN8IVT3</accession>
<proteinExistence type="predicted"/>
<protein>
    <submittedName>
        <fullName evidence="2">Uncharacterized protein</fullName>
    </submittedName>
</protein>
<sequence>MRINTLSLAIRPHKIPLAVCWTFLVVSAIMVAVLLFARTEQIVGFLSTYKLTPMSRIRKAFRDWQSCMTIRLGIAIDKPKKLWKELEKITKYCTSHTEVHRINLTQIKNKDEVKTYILSRNVRSFILIYGMEQMDPFRELW</sequence>
<reference evidence="2 3" key="1">
    <citation type="submission" date="2019-10" db="EMBL/GenBank/DDBJ databases">
        <title>Assembly and Annotation for the nematode Trichostrongylus colubriformis.</title>
        <authorList>
            <person name="Martin J."/>
        </authorList>
    </citation>
    <scope>NUCLEOTIDE SEQUENCE [LARGE SCALE GENOMIC DNA]</scope>
    <source>
        <strain evidence="2">G859</strain>
        <tissue evidence="2">Whole worm</tissue>
    </source>
</reference>
<organism evidence="2 3">
    <name type="scientific">Trichostrongylus colubriformis</name>
    <name type="common">Black scour worm</name>
    <dbReference type="NCBI Taxonomy" id="6319"/>
    <lineage>
        <taxon>Eukaryota</taxon>
        <taxon>Metazoa</taxon>
        <taxon>Ecdysozoa</taxon>
        <taxon>Nematoda</taxon>
        <taxon>Chromadorea</taxon>
        <taxon>Rhabditida</taxon>
        <taxon>Rhabditina</taxon>
        <taxon>Rhabditomorpha</taxon>
        <taxon>Strongyloidea</taxon>
        <taxon>Trichostrongylidae</taxon>
        <taxon>Trichostrongylus</taxon>
    </lineage>
</organism>
<name>A0AAN8IVT3_TRICO</name>
<comment type="caution">
    <text evidence="2">The sequence shown here is derived from an EMBL/GenBank/DDBJ whole genome shotgun (WGS) entry which is preliminary data.</text>
</comment>
<keyword evidence="3" id="KW-1185">Reference proteome</keyword>
<evidence type="ECO:0000313" key="3">
    <source>
        <dbReference type="Proteomes" id="UP001331761"/>
    </source>
</evidence>
<feature type="transmembrane region" description="Helical" evidence="1">
    <location>
        <begin position="15"/>
        <end position="37"/>
    </location>
</feature>
<gene>
    <name evidence="2" type="ORF">GCK32_019426</name>
</gene>
<evidence type="ECO:0000256" key="1">
    <source>
        <dbReference type="SAM" id="Phobius"/>
    </source>
</evidence>
<dbReference type="PANTHER" id="PTHR22989:SF3">
    <property type="entry name" value="METHYLTRANSFERASE FKBM DOMAIN-CONTAINING PROTEIN"/>
    <property type="match status" value="1"/>
</dbReference>
<dbReference type="EMBL" id="WIXE01023376">
    <property type="protein sequence ID" value="KAK5966574.1"/>
    <property type="molecule type" value="Genomic_DNA"/>
</dbReference>
<dbReference type="PANTHER" id="PTHR22989">
    <property type="entry name" value="UNCHARACTERIZED DUF13 C.ELEGANS"/>
    <property type="match status" value="1"/>
</dbReference>
<keyword evidence="1" id="KW-0812">Transmembrane</keyword>
<dbReference type="Proteomes" id="UP001331761">
    <property type="component" value="Unassembled WGS sequence"/>
</dbReference>
<keyword evidence="1" id="KW-0472">Membrane</keyword>
<evidence type="ECO:0000313" key="2">
    <source>
        <dbReference type="EMBL" id="KAK5966574.1"/>
    </source>
</evidence>